<dbReference type="AlphaFoldDB" id="A0A5J4R293"/>
<comment type="caution">
    <text evidence="1">The sequence shown here is derived from an EMBL/GenBank/DDBJ whole genome shotgun (WGS) entry which is preliminary data.</text>
</comment>
<gene>
    <name evidence="1" type="ORF">EZS27_023323</name>
</gene>
<name>A0A5J4R293_9ZZZZ</name>
<organism evidence="1">
    <name type="scientific">termite gut metagenome</name>
    <dbReference type="NCBI Taxonomy" id="433724"/>
    <lineage>
        <taxon>unclassified sequences</taxon>
        <taxon>metagenomes</taxon>
        <taxon>organismal metagenomes</taxon>
    </lineage>
</organism>
<evidence type="ECO:0000313" key="1">
    <source>
        <dbReference type="EMBL" id="KAA6327708.1"/>
    </source>
</evidence>
<protein>
    <submittedName>
        <fullName evidence="1">Uncharacterized protein</fullName>
    </submittedName>
</protein>
<dbReference type="EMBL" id="SNRY01001944">
    <property type="protein sequence ID" value="KAA6327708.1"/>
    <property type="molecule type" value="Genomic_DNA"/>
</dbReference>
<reference evidence="1" key="1">
    <citation type="submission" date="2019-03" db="EMBL/GenBank/DDBJ databases">
        <title>Single cell metagenomics reveals metabolic interactions within the superorganism composed of flagellate Streblomastix strix and complex community of Bacteroidetes bacteria on its surface.</title>
        <authorList>
            <person name="Treitli S.C."/>
            <person name="Kolisko M."/>
            <person name="Husnik F."/>
            <person name="Keeling P."/>
            <person name="Hampl V."/>
        </authorList>
    </citation>
    <scope>NUCLEOTIDE SEQUENCE</scope>
    <source>
        <strain evidence="1">STM</strain>
    </source>
</reference>
<accession>A0A5J4R293</accession>
<sequence length="28" mass="3148">MKHIFFIVLAAIVFLGSSCNGMYDNVKE</sequence>
<feature type="non-terminal residue" evidence="1">
    <location>
        <position position="28"/>
    </location>
</feature>
<dbReference type="PROSITE" id="PS51257">
    <property type="entry name" value="PROKAR_LIPOPROTEIN"/>
    <property type="match status" value="1"/>
</dbReference>
<proteinExistence type="predicted"/>